<comment type="caution">
    <text evidence="2">The sequence shown here is derived from an EMBL/GenBank/DDBJ whole genome shotgun (WGS) entry which is preliminary data.</text>
</comment>
<feature type="region of interest" description="Disordered" evidence="1">
    <location>
        <begin position="223"/>
        <end position="252"/>
    </location>
</feature>
<proteinExistence type="predicted"/>
<protein>
    <submittedName>
        <fullName evidence="2">Uncharacterized protein</fullName>
    </submittedName>
</protein>
<feature type="compositionally biased region" description="Basic and acidic residues" evidence="1">
    <location>
        <begin position="234"/>
        <end position="248"/>
    </location>
</feature>
<feature type="region of interest" description="Disordered" evidence="1">
    <location>
        <begin position="1"/>
        <end position="21"/>
    </location>
</feature>
<accession>A0A8S3RP97</accession>
<dbReference type="EMBL" id="CAJPWZ010001106">
    <property type="protein sequence ID" value="CAG2208382.1"/>
    <property type="molecule type" value="Genomic_DNA"/>
</dbReference>
<evidence type="ECO:0000313" key="2">
    <source>
        <dbReference type="EMBL" id="CAG2208382.1"/>
    </source>
</evidence>
<dbReference type="Proteomes" id="UP000683360">
    <property type="component" value="Unassembled WGS sequence"/>
</dbReference>
<sequence length="381" mass="43115">MPTNSFEIDESVDESMTVTSTPVSTNLLQKKPECTRKRTFEEGGKINNNKLLRYSWKKSNPAGLEFLENRADAPDFSRAQDFKLNVYKEGIERGLWLEANNTFMRHHIIMLQIKHLSTSGGDTVKQSVRRIMGTILENCIAMKLNWLGRGDKTVFPQCKHLLSAISQPVNSLIDTEIQKGYLFGPFDNIPYKHFRINPIEVAEGKYSKKKRLIVDLSAPHDDELNPSLNELIDTDPHQSKEESENDRTRKMKHQAITETEGDMKEKEPEKPEVTNASVTLEAVTLEIQPENMEYIPDDAAESRNKYRPKATRILAQTTNNPDDLTVLITAPTGSAAFKIHGLTIHSALGIFKTLSPDHATLSEDNINYTQNKVGKFANLDY</sequence>
<evidence type="ECO:0000313" key="3">
    <source>
        <dbReference type="Proteomes" id="UP000683360"/>
    </source>
</evidence>
<dbReference type="OrthoDB" id="6159834at2759"/>
<keyword evidence="3" id="KW-1185">Reference proteome</keyword>
<organism evidence="2 3">
    <name type="scientific">Mytilus edulis</name>
    <name type="common">Blue mussel</name>
    <dbReference type="NCBI Taxonomy" id="6550"/>
    <lineage>
        <taxon>Eukaryota</taxon>
        <taxon>Metazoa</taxon>
        <taxon>Spiralia</taxon>
        <taxon>Lophotrochozoa</taxon>
        <taxon>Mollusca</taxon>
        <taxon>Bivalvia</taxon>
        <taxon>Autobranchia</taxon>
        <taxon>Pteriomorphia</taxon>
        <taxon>Mytilida</taxon>
        <taxon>Mytiloidea</taxon>
        <taxon>Mytilidae</taxon>
        <taxon>Mytilinae</taxon>
        <taxon>Mytilus</taxon>
    </lineage>
</organism>
<dbReference type="AlphaFoldDB" id="A0A8S3RP97"/>
<evidence type="ECO:0000256" key="1">
    <source>
        <dbReference type="SAM" id="MobiDB-lite"/>
    </source>
</evidence>
<reference evidence="2" key="1">
    <citation type="submission" date="2021-03" db="EMBL/GenBank/DDBJ databases">
        <authorList>
            <person name="Bekaert M."/>
        </authorList>
    </citation>
    <scope>NUCLEOTIDE SEQUENCE</scope>
</reference>
<name>A0A8S3RP97_MYTED</name>
<gene>
    <name evidence="2" type="ORF">MEDL_22583</name>
</gene>